<proteinExistence type="predicted"/>
<accession>A0A921H5I2</accession>
<evidence type="ECO:0000313" key="2">
    <source>
        <dbReference type="EMBL" id="HJF71684.1"/>
    </source>
</evidence>
<comment type="caution">
    <text evidence="2">The sequence shown here is derived from an EMBL/GenBank/DDBJ whole genome shotgun (WGS) entry which is preliminary data.</text>
</comment>
<sequence>MIDAFVFRDELTYWCTLNYDYIGAPWLCKWKYQQFMV</sequence>
<protein>
    <recommendedName>
        <fullName evidence="1">DUF5672 domain-containing protein</fullName>
    </recommendedName>
</protein>
<dbReference type="EMBL" id="DYVS01000244">
    <property type="protein sequence ID" value="HJF71684.1"/>
    <property type="molecule type" value="Genomic_DNA"/>
</dbReference>
<dbReference type="Pfam" id="PF18922">
    <property type="entry name" value="DUF5672"/>
    <property type="match status" value="1"/>
</dbReference>
<reference evidence="2" key="2">
    <citation type="submission" date="2021-09" db="EMBL/GenBank/DDBJ databases">
        <authorList>
            <person name="Gilroy R."/>
        </authorList>
    </citation>
    <scope>NUCLEOTIDE SEQUENCE</scope>
    <source>
        <strain evidence="2">6966</strain>
    </source>
</reference>
<gene>
    <name evidence="2" type="ORF">K8V05_13100</name>
</gene>
<organism evidence="2 3">
    <name type="scientific">Butyricimonas virosa</name>
    <dbReference type="NCBI Taxonomy" id="544645"/>
    <lineage>
        <taxon>Bacteria</taxon>
        <taxon>Pseudomonadati</taxon>
        <taxon>Bacteroidota</taxon>
        <taxon>Bacteroidia</taxon>
        <taxon>Bacteroidales</taxon>
        <taxon>Odoribacteraceae</taxon>
        <taxon>Butyricimonas</taxon>
    </lineage>
</organism>
<feature type="domain" description="DUF5672" evidence="1">
    <location>
        <begin position="2"/>
        <end position="32"/>
    </location>
</feature>
<dbReference type="InterPro" id="IPR043729">
    <property type="entry name" value="DUF5672"/>
</dbReference>
<name>A0A921H5I2_9BACT</name>
<dbReference type="AlphaFoldDB" id="A0A921H5I2"/>
<evidence type="ECO:0000259" key="1">
    <source>
        <dbReference type="Pfam" id="PF18922"/>
    </source>
</evidence>
<reference evidence="2" key="1">
    <citation type="journal article" date="2021" name="PeerJ">
        <title>Extensive microbial diversity within the chicken gut microbiome revealed by metagenomics and culture.</title>
        <authorList>
            <person name="Gilroy R."/>
            <person name="Ravi A."/>
            <person name="Getino M."/>
            <person name="Pursley I."/>
            <person name="Horton D.L."/>
            <person name="Alikhan N.F."/>
            <person name="Baker D."/>
            <person name="Gharbi K."/>
            <person name="Hall N."/>
            <person name="Watson M."/>
            <person name="Adriaenssens E.M."/>
            <person name="Foster-Nyarko E."/>
            <person name="Jarju S."/>
            <person name="Secka A."/>
            <person name="Antonio M."/>
            <person name="Oren A."/>
            <person name="Chaudhuri R.R."/>
            <person name="La Ragione R."/>
            <person name="Hildebrand F."/>
            <person name="Pallen M.J."/>
        </authorList>
    </citation>
    <scope>NUCLEOTIDE SEQUENCE</scope>
    <source>
        <strain evidence="2">6966</strain>
    </source>
</reference>
<evidence type="ECO:0000313" key="3">
    <source>
        <dbReference type="Proteomes" id="UP000742098"/>
    </source>
</evidence>
<dbReference type="Proteomes" id="UP000742098">
    <property type="component" value="Unassembled WGS sequence"/>
</dbReference>